<organism evidence="2 3">
    <name type="scientific">Echinicola rosea</name>
    <dbReference type="NCBI Taxonomy" id="1807691"/>
    <lineage>
        <taxon>Bacteria</taxon>
        <taxon>Pseudomonadati</taxon>
        <taxon>Bacteroidota</taxon>
        <taxon>Cytophagia</taxon>
        <taxon>Cytophagales</taxon>
        <taxon>Cyclobacteriaceae</taxon>
        <taxon>Echinicola</taxon>
    </lineage>
</organism>
<evidence type="ECO:0000313" key="3">
    <source>
        <dbReference type="Proteomes" id="UP000647339"/>
    </source>
</evidence>
<dbReference type="EMBL" id="BMIU01000005">
    <property type="protein sequence ID" value="GGF26781.1"/>
    <property type="molecule type" value="Genomic_DNA"/>
</dbReference>
<dbReference type="Proteomes" id="UP000647339">
    <property type="component" value="Unassembled WGS sequence"/>
</dbReference>
<evidence type="ECO:0000313" key="2">
    <source>
        <dbReference type="EMBL" id="GGF26781.1"/>
    </source>
</evidence>
<gene>
    <name evidence="2" type="ORF">GCM10011339_13630</name>
</gene>
<evidence type="ECO:0000256" key="1">
    <source>
        <dbReference type="SAM" id="Phobius"/>
    </source>
</evidence>
<name>A0ABQ1UUD0_9BACT</name>
<keyword evidence="3" id="KW-1185">Reference proteome</keyword>
<keyword evidence="1" id="KW-0472">Membrane</keyword>
<sequence>MERVFAVGTGAIIVGLLIITSFSGTLIDFTQNRFKEYQSVVGYKFGEWTTLPEIIKVKVISNSYISSNTPNGISPTLSGKVTKFKTLVYSNSSKPILSFEYSTMNKAVKHAKRLAAKFNADLDLGIPE</sequence>
<keyword evidence="1" id="KW-0812">Transmembrane</keyword>
<proteinExistence type="predicted"/>
<keyword evidence="1" id="KW-1133">Transmembrane helix</keyword>
<protein>
    <submittedName>
        <fullName evidence="2">Uncharacterized protein</fullName>
    </submittedName>
</protein>
<feature type="transmembrane region" description="Helical" evidence="1">
    <location>
        <begin position="6"/>
        <end position="27"/>
    </location>
</feature>
<comment type="caution">
    <text evidence="2">The sequence shown here is derived from an EMBL/GenBank/DDBJ whole genome shotgun (WGS) entry which is preliminary data.</text>
</comment>
<reference evidence="3" key="1">
    <citation type="journal article" date="2019" name="Int. J. Syst. Evol. Microbiol.">
        <title>The Global Catalogue of Microorganisms (GCM) 10K type strain sequencing project: providing services to taxonomists for standard genome sequencing and annotation.</title>
        <authorList>
            <consortium name="The Broad Institute Genomics Platform"/>
            <consortium name="The Broad Institute Genome Sequencing Center for Infectious Disease"/>
            <person name="Wu L."/>
            <person name="Ma J."/>
        </authorList>
    </citation>
    <scope>NUCLEOTIDE SEQUENCE [LARGE SCALE GENOMIC DNA]</scope>
    <source>
        <strain evidence="3">CGMCC 1.15407</strain>
    </source>
</reference>
<accession>A0ABQ1UUD0</accession>